<dbReference type="RefSeq" id="WP_031051982.1">
    <property type="nucleotide sequence ID" value="NZ_JBEYZI010000013.1"/>
</dbReference>
<comment type="caution">
    <text evidence="2">The sequence shown here is derived from an EMBL/GenBank/DDBJ whole genome shotgun (WGS) entry which is preliminary data.</text>
</comment>
<name>A0A101N912_9ACTN</name>
<sequence>MTRARLVMTVAVLVAAAGCTADTADGGSAASCAGVVSFEGRRYLPSGRTDFTAGERLGTATVAACDDTPGDDEVAVPEDTTAAYAVEGRDRAEAVAVGDTPAEARLMEVQR</sequence>
<feature type="signal peptide" evidence="1">
    <location>
        <begin position="1"/>
        <end position="21"/>
    </location>
</feature>
<protein>
    <submittedName>
        <fullName evidence="2">Uncharacterized protein</fullName>
    </submittedName>
</protein>
<reference evidence="2 3" key="1">
    <citation type="submission" date="2015-10" db="EMBL/GenBank/DDBJ databases">
        <title>Draft genome sequence of Streptomyces pseudovenezuelae DSM 40212, type strain for the species Streptomyces pseudovenezuelae.</title>
        <authorList>
            <person name="Ruckert C."/>
            <person name="Winkler A."/>
            <person name="Kalinowski J."/>
            <person name="Kampfer P."/>
            <person name="Glaeser S."/>
        </authorList>
    </citation>
    <scope>NUCLEOTIDE SEQUENCE [LARGE SCALE GENOMIC DNA]</scope>
    <source>
        <strain evidence="2 3">DSM 40212</strain>
    </source>
</reference>
<dbReference type="Proteomes" id="UP000053039">
    <property type="component" value="Unassembled WGS sequence"/>
</dbReference>
<keyword evidence="1" id="KW-0732">Signal</keyword>
<dbReference type="InterPro" id="IPR046248">
    <property type="entry name" value="DUF6281"/>
</dbReference>
<accession>A0A101N912</accession>
<proteinExistence type="predicted"/>
<dbReference type="PROSITE" id="PS51257">
    <property type="entry name" value="PROKAR_LIPOPROTEIN"/>
    <property type="match status" value="1"/>
</dbReference>
<dbReference type="OrthoDB" id="4254592at2"/>
<organism evidence="2 3">
    <name type="scientific">Streptomyces pseudovenezuelae</name>
    <dbReference type="NCBI Taxonomy" id="67350"/>
    <lineage>
        <taxon>Bacteria</taxon>
        <taxon>Bacillati</taxon>
        <taxon>Actinomycetota</taxon>
        <taxon>Actinomycetes</taxon>
        <taxon>Kitasatosporales</taxon>
        <taxon>Streptomycetaceae</taxon>
        <taxon>Streptomyces</taxon>
        <taxon>Streptomyces aurantiacus group</taxon>
    </lineage>
</organism>
<feature type="chain" id="PRO_5039519826" evidence="1">
    <location>
        <begin position="22"/>
        <end position="111"/>
    </location>
</feature>
<gene>
    <name evidence="2" type="ORF">AQI94_09735</name>
</gene>
<dbReference type="Pfam" id="PF19797">
    <property type="entry name" value="DUF6281"/>
    <property type="match status" value="1"/>
</dbReference>
<evidence type="ECO:0000313" key="2">
    <source>
        <dbReference type="EMBL" id="KUM88826.1"/>
    </source>
</evidence>
<evidence type="ECO:0000256" key="1">
    <source>
        <dbReference type="SAM" id="SignalP"/>
    </source>
</evidence>
<dbReference type="AlphaFoldDB" id="A0A101N912"/>
<evidence type="ECO:0000313" key="3">
    <source>
        <dbReference type="Proteomes" id="UP000053039"/>
    </source>
</evidence>
<dbReference type="EMBL" id="LMWM01000009">
    <property type="protein sequence ID" value="KUM88826.1"/>
    <property type="molecule type" value="Genomic_DNA"/>
</dbReference>